<dbReference type="RefSeq" id="WP_053550918.1">
    <property type="nucleotide sequence ID" value="NZ_CP010802.1"/>
</dbReference>
<proteinExistence type="inferred from homology"/>
<dbReference type="Pfam" id="PF02770">
    <property type="entry name" value="Acyl-CoA_dh_M"/>
    <property type="match status" value="1"/>
</dbReference>
<dbReference type="Gene3D" id="1.10.540.10">
    <property type="entry name" value="Acyl-CoA dehydrogenase/oxidase, N-terminal domain"/>
    <property type="match status" value="1"/>
</dbReference>
<comment type="subunit">
    <text evidence="3">Homotetramer.</text>
</comment>
<dbReference type="SUPFAM" id="SSF47203">
    <property type="entry name" value="Acyl-CoA dehydrogenase C-terminal domain-like"/>
    <property type="match status" value="1"/>
</dbReference>
<dbReference type="AlphaFoldDB" id="A0A0M4D1D2"/>
<dbReference type="InterPro" id="IPR013786">
    <property type="entry name" value="AcylCoA_DH/ox_N"/>
</dbReference>
<dbReference type="InterPro" id="IPR006089">
    <property type="entry name" value="Acyl-CoA_DH_CS"/>
</dbReference>
<dbReference type="KEGG" id="des:DSOUD_2098"/>
<dbReference type="Pfam" id="PF02771">
    <property type="entry name" value="Acyl-CoA_dh_N"/>
    <property type="match status" value="1"/>
</dbReference>
<feature type="domain" description="Acyl-CoA dehydrogenase/oxidase C-terminal" evidence="8">
    <location>
        <begin position="231"/>
        <end position="379"/>
    </location>
</feature>
<comment type="cofactor">
    <cofactor evidence="1 7">
        <name>FAD</name>
        <dbReference type="ChEBI" id="CHEBI:57692"/>
    </cofactor>
</comment>
<evidence type="ECO:0000259" key="10">
    <source>
        <dbReference type="Pfam" id="PF02771"/>
    </source>
</evidence>
<dbReference type="PANTHER" id="PTHR43884:SF12">
    <property type="entry name" value="ISOVALERYL-COA DEHYDROGENASE, MITOCHONDRIAL-RELATED"/>
    <property type="match status" value="1"/>
</dbReference>
<evidence type="ECO:0000256" key="6">
    <source>
        <dbReference type="ARBA" id="ARBA00023002"/>
    </source>
</evidence>
<evidence type="ECO:0000259" key="8">
    <source>
        <dbReference type="Pfam" id="PF00441"/>
    </source>
</evidence>
<comment type="similarity">
    <text evidence="2 7">Belongs to the acyl-CoA dehydrogenase family.</text>
</comment>
<evidence type="ECO:0000313" key="12">
    <source>
        <dbReference type="Proteomes" id="UP000057158"/>
    </source>
</evidence>
<dbReference type="PANTHER" id="PTHR43884">
    <property type="entry name" value="ACYL-COA DEHYDROGENASE"/>
    <property type="match status" value="1"/>
</dbReference>
<dbReference type="InterPro" id="IPR046373">
    <property type="entry name" value="Acyl-CoA_Oxase/DH_mid-dom_sf"/>
</dbReference>
<keyword evidence="5 7" id="KW-0274">FAD</keyword>
<dbReference type="InterPro" id="IPR037069">
    <property type="entry name" value="AcylCoA_DH/ox_N_sf"/>
</dbReference>
<dbReference type="Pfam" id="PF00441">
    <property type="entry name" value="Acyl-CoA_dh_1"/>
    <property type="match status" value="1"/>
</dbReference>
<dbReference type="InterPro" id="IPR006091">
    <property type="entry name" value="Acyl-CoA_Oxase/DH_mid-dom"/>
</dbReference>
<dbReference type="InterPro" id="IPR009075">
    <property type="entry name" value="AcylCo_DH/oxidase_C"/>
</dbReference>
<protein>
    <submittedName>
        <fullName evidence="11">L-prolyl-[peptidyl carrier protein] dehydrogenase</fullName>
    </submittedName>
</protein>
<dbReference type="Gene3D" id="1.20.140.10">
    <property type="entry name" value="Butyryl-CoA Dehydrogenase, subunit A, domain 3"/>
    <property type="match status" value="1"/>
</dbReference>
<feature type="domain" description="Acyl-CoA dehydrogenase/oxidase N-terminal" evidence="10">
    <location>
        <begin position="6"/>
        <end position="119"/>
    </location>
</feature>
<evidence type="ECO:0000256" key="4">
    <source>
        <dbReference type="ARBA" id="ARBA00022630"/>
    </source>
</evidence>
<reference evidence="11 12" key="1">
    <citation type="submission" date="2015-07" db="EMBL/GenBank/DDBJ databases">
        <title>Isolation and Genomic Characterization of a Novel Halophilic Metal-Reducing Deltaproteobacterium from the Deep Subsurface.</title>
        <authorList>
            <person name="Badalamenti J.P."/>
            <person name="Summers Z.M."/>
            <person name="Gralnick J.A."/>
            <person name="Bond D.R."/>
        </authorList>
    </citation>
    <scope>NUCLEOTIDE SEQUENCE [LARGE SCALE GENOMIC DNA]</scope>
    <source>
        <strain evidence="11 12">WTL</strain>
    </source>
</reference>
<dbReference type="InterPro" id="IPR009100">
    <property type="entry name" value="AcylCoA_DH/oxidase_NM_dom_sf"/>
</dbReference>
<evidence type="ECO:0000313" key="11">
    <source>
        <dbReference type="EMBL" id="ALC16865.1"/>
    </source>
</evidence>
<accession>A0A0M4D1D2</accession>
<keyword evidence="6 7" id="KW-0560">Oxidoreductase</keyword>
<dbReference type="FunFam" id="2.40.110.10:FF:000002">
    <property type="entry name" value="Acyl-CoA dehydrogenase fadE12"/>
    <property type="match status" value="1"/>
</dbReference>
<dbReference type="GO" id="GO:0003995">
    <property type="term" value="F:acyl-CoA dehydrogenase activity"/>
    <property type="evidence" value="ECO:0007669"/>
    <property type="project" value="InterPro"/>
</dbReference>
<dbReference type="OrthoDB" id="9765339at2"/>
<sequence>MDFELTDEQKVWRETVIRFSRKELAYDIADFEKSGDFPWDAWRKCSDMQLMALPFPEEYGGCGVDFLTTVLTLNSLGYACKDAGLVHALATQILCGLQLYFFGSEELKAKYLPLLCRGEKVFAQAITEPGSGSDAFSMRARAEKKGEGYLLNGNKVFITNGPMADVVIVFAVTDPEKKTLGGISCLVVDDGLAGFDKAKPLKKMGLNTLQNGELFFNNCEVSSDRLLGKEGQGAIIFNESMEWERSLLPAAHLGTLERIFEITLKYAKERNAFGKNIGSYQAVSNKISSMKMNIELGRGILYRCAVLKDCNKRASLDASICKLFISESLKQACLDAVQIHGGYGFMCEYEIERDLRDSIASTIYSGTSELQHNIIARFIGL</sequence>
<name>A0A0M4D1D2_9BACT</name>
<feature type="domain" description="Acyl-CoA oxidase/dehydrogenase middle" evidence="9">
    <location>
        <begin position="123"/>
        <end position="219"/>
    </location>
</feature>
<gene>
    <name evidence="11" type="ORF">DSOUD_2098</name>
</gene>
<dbReference type="PROSITE" id="PS00073">
    <property type="entry name" value="ACYL_COA_DH_2"/>
    <property type="match status" value="1"/>
</dbReference>
<dbReference type="Proteomes" id="UP000057158">
    <property type="component" value="Chromosome"/>
</dbReference>
<dbReference type="Gene3D" id="2.40.110.10">
    <property type="entry name" value="Butyryl-CoA Dehydrogenase, subunit A, domain 2"/>
    <property type="match status" value="1"/>
</dbReference>
<evidence type="ECO:0000256" key="3">
    <source>
        <dbReference type="ARBA" id="ARBA00011881"/>
    </source>
</evidence>
<dbReference type="PROSITE" id="PS00072">
    <property type="entry name" value="ACYL_COA_DH_1"/>
    <property type="match status" value="1"/>
</dbReference>
<keyword evidence="4 7" id="KW-0285">Flavoprotein</keyword>
<dbReference type="FunFam" id="1.20.140.10:FF:000001">
    <property type="entry name" value="Acyl-CoA dehydrogenase"/>
    <property type="match status" value="1"/>
</dbReference>
<dbReference type="SUPFAM" id="SSF56645">
    <property type="entry name" value="Acyl-CoA dehydrogenase NM domain-like"/>
    <property type="match status" value="1"/>
</dbReference>
<dbReference type="EMBL" id="CP010802">
    <property type="protein sequence ID" value="ALC16865.1"/>
    <property type="molecule type" value="Genomic_DNA"/>
</dbReference>
<evidence type="ECO:0000256" key="7">
    <source>
        <dbReference type="RuleBase" id="RU362125"/>
    </source>
</evidence>
<dbReference type="STRING" id="1603606.DSOUD_2098"/>
<evidence type="ECO:0000259" key="9">
    <source>
        <dbReference type="Pfam" id="PF02770"/>
    </source>
</evidence>
<dbReference type="PATRIC" id="fig|1603606.3.peg.2267"/>
<keyword evidence="12" id="KW-1185">Reference proteome</keyword>
<evidence type="ECO:0000256" key="1">
    <source>
        <dbReference type="ARBA" id="ARBA00001974"/>
    </source>
</evidence>
<organism evidence="11 12">
    <name type="scientific">Desulfuromonas soudanensis</name>
    <dbReference type="NCBI Taxonomy" id="1603606"/>
    <lineage>
        <taxon>Bacteria</taxon>
        <taxon>Pseudomonadati</taxon>
        <taxon>Thermodesulfobacteriota</taxon>
        <taxon>Desulfuromonadia</taxon>
        <taxon>Desulfuromonadales</taxon>
        <taxon>Desulfuromonadaceae</taxon>
        <taxon>Desulfuromonas</taxon>
    </lineage>
</organism>
<evidence type="ECO:0000256" key="5">
    <source>
        <dbReference type="ARBA" id="ARBA00022827"/>
    </source>
</evidence>
<dbReference type="InterPro" id="IPR036250">
    <property type="entry name" value="AcylCo_DH-like_C"/>
</dbReference>
<evidence type="ECO:0000256" key="2">
    <source>
        <dbReference type="ARBA" id="ARBA00009347"/>
    </source>
</evidence>
<dbReference type="GO" id="GO:0050660">
    <property type="term" value="F:flavin adenine dinucleotide binding"/>
    <property type="evidence" value="ECO:0007669"/>
    <property type="project" value="InterPro"/>
</dbReference>